<dbReference type="GO" id="GO:0006457">
    <property type="term" value="P:protein folding"/>
    <property type="evidence" value="ECO:0007669"/>
    <property type="project" value="InterPro"/>
</dbReference>
<accession>A0A0H5CX15</accession>
<keyword evidence="7" id="KW-1185">Reference proteome</keyword>
<organism evidence="6 7">
    <name type="scientific">Phaeobacter italicus</name>
    <dbReference type="NCBI Taxonomy" id="481446"/>
    <lineage>
        <taxon>Bacteria</taxon>
        <taxon>Pseudomonadati</taxon>
        <taxon>Pseudomonadota</taxon>
        <taxon>Alphaproteobacteria</taxon>
        <taxon>Rhodobacterales</taxon>
        <taxon>Roseobacteraceae</taxon>
        <taxon>Phaeobacter</taxon>
    </lineage>
</organism>
<dbReference type="InterPro" id="IPR003752">
    <property type="entry name" value="DiS_bond_form_DsbB/BdbC"/>
</dbReference>
<evidence type="ECO:0000256" key="1">
    <source>
        <dbReference type="ARBA" id="ARBA00004141"/>
    </source>
</evidence>
<dbReference type="SUPFAM" id="SSF158442">
    <property type="entry name" value="DsbB-like"/>
    <property type="match status" value="1"/>
</dbReference>
<dbReference type="Pfam" id="PF02600">
    <property type="entry name" value="DsbB"/>
    <property type="match status" value="1"/>
</dbReference>
<keyword evidence="4 5" id="KW-0472">Membrane</keyword>
<evidence type="ECO:0000256" key="5">
    <source>
        <dbReference type="SAM" id="Phobius"/>
    </source>
</evidence>
<dbReference type="AlphaFoldDB" id="A0A0H5CX15"/>
<dbReference type="EMBL" id="CVRL01000004">
    <property type="protein sequence ID" value="CRL09587.1"/>
    <property type="molecule type" value="Genomic_DNA"/>
</dbReference>
<proteinExistence type="predicted"/>
<evidence type="ECO:0000313" key="7">
    <source>
        <dbReference type="Proteomes" id="UP000043764"/>
    </source>
</evidence>
<dbReference type="GO" id="GO:0016020">
    <property type="term" value="C:membrane"/>
    <property type="evidence" value="ECO:0007669"/>
    <property type="project" value="UniProtKB-SubCell"/>
</dbReference>
<evidence type="ECO:0000256" key="4">
    <source>
        <dbReference type="ARBA" id="ARBA00023136"/>
    </source>
</evidence>
<protein>
    <submittedName>
        <fullName evidence="6">Disulfide bond formation protein DsbB</fullName>
    </submittedName>
</protein>
<reference evidence="7" key="1">
    <citation type="submission" date="2015-05" db="EMBL/GenBank/DDBJ databases">
        <authorList>
            <person name="Rodrigo-Torres Lidia"/>
            <person name="Arahal R.David."/>
        </authorList>
    </citation>
    <scope>NUCLEOTIDE SEQUENCE [LARGE SCALE GENOMIC DNA]</scope>
    <source>
        <strain evidence="7">CECT 7321</strain>
    </source>
</reference>
<dbReference type="RefSeq" id="WP_050672444.1">
    <property type="nucleotide sequence ID" value="NZ_CVRL01000004.1"/>
</dbReference>
<comment type="subcellular location">
    <subcellularLocation>
        <location evidence="1">Membrane</location>
        <topology evidence="1">Multi-pass membrane protein</topology>
    </subcellularLocation>
</comment>
<evidence type="ECO:0000313" key="6">
    <source>
        <dbReference type="EMBL" id="CRL09587.1"/>
    </source>
</evidence>
<dbReference type="Proteomes" id="UP000043764">
    <property type="component" value="Unassembled WGS sequence"/>
</dbReference>
<dbReference type="InterPro" id="IPR023380">
    <property type="entry name" value="DsbB-like_sf"/>
</dbReference>
<keyword evidence="3 5" id="KW-1133">Transmembrane helix</keyword>
<dbReference type="OrthoDB" id="9808637at2"/>
<keyword evidence="2 5" id="KW-0812">Transmembrane</keyword>
<evidence type="ECO:0000256" key="3">
    <source>
        <dbReference type="ARBA" id="ARBA00022989"/>
    </source>
</evidence>
<feature type="transmembrane region" description="Helical" evidence="5">
    <location>
        <begin position="44"/>
        <end position="73"/>
    </location>
</feature>
<dbReference type="Gene3D" id="1.20.1550.10">
    <property type="entry name" value="DsbB-like"/>
    <property type="match status" value="1"/>
</dbReference>
<evidence type="ECO:0000256" key="2">
    <source>
        <dbReference type="ARBA" id="ARBA00022692"/>
    </source>
</evidence>
<sequence length="171" mass="17941">MILSSKQLGLIAAGGSAFLLLAAFLFQAAGYAPCAMCIWQRYPHAIAIAIGVLLLVGLPILLLLMAGAVAAFVTASIGMFHTGVERGWWEGPTSCTGSGIDMSNLSAADLLPSASSAPSALVMCDEVAWEFLSLSMASWNALWSFVLAGLWILALVKAWRASRLHESATAI</sequence>
<dbReference type="STRING" id="481446.NIT7645_02284"/>
<gene>
    <name evidence="6" type="ORF">NIT7321_00418</name>
</gene>
<feature type="transmembrane region" description="Helical" evidence="5">
    <location>
        <begin position="141"/>
        <end position="159"/>
    </location>
</feature>
<name>A0A0H5CX15_9RHOB</name>
<dbReference type="GO" id="GO:0015035">
    <property type="term" value="F:protein-disulfide reductase activity"/>
    <property type="evidence" value="ECO:0007669"/>
    <property type="project" value="InterPro"/>
</dbReference>